<evidence type="ECO:0000313" key="2">
    <source>
        <dbReference type="EMBL" id="RUT44642.1"/>
    </source>
</evidence>
<accession>A0A3S1K620</accession>
<comment type="caution">
    <text evidence="2">The sequence shown here is derived from an EMBL/GenBank/DDBJ whole genome shotgun (WGS) entry which is preliminary data.</text>
</comment>
<feature type="compositionally biased region" description="Polar residues" evidence="1">
    <location>
        <begin position="11"/>
        <end position="22"/>
    </location>
</feature>
<reference evidence="2 3" key="1">
    <citation type="submission" date="2018-12" db="EMBL/GenBank/DDBJ databases">
        <authorList>
            <person name="Sun L."/>
            <person name="Chen Z."/>
        </authorList>
    </citation>
    <scope>NUCLEOTIDE SEQUENCE [LARGE SCALE GENOMIC DNA]</scope>
    <source>
        <strain evidence="2 3">DSM 15890</strain>
    </source>
</reference>
<gene>
    <name evidence="2" type="primary">tlp</name>
    <name evidence="2" type="ORF">EJP82_16910</name>
</gene>
<feature type="region of interest" description="Disordered" evidence="1">
    <location>
        <begin position="1"/>
        <end position="22"/>
    </location>
</feature>
<feature type="region of interest" description="Disordered" evidence="1">
    <location>
        <begin position="43"/>
        <end position="73"/>
    </location>
</feature>
<dbReference type="EMBL" id="RZNY01000014">
    <property type="protein sequence ID" value="RUT44642.1"/>
    <property type="molecule type" value="Genomic_DNA"/>
</dbReference>
<dbReference type="RefSeq" id="WP_127193251.1">
    <property type="nucleotide sequence ID" value="NZ_RZNY01000014.1"/>
</dbReference>
<keyword evidence="3" id="KW-1185">Reference proteome</keyword>
<evidence type="ECO:0000313" key="3">
    <source>
        <dbReference type="Proteomes" id="UP000279446"/>
    </source>
</evidence>
<dbReference type="NCBIfam" id="TIGR03090">
    <property type="entry name" value="SASP_tlp"/>
    <property type="match status" value="1"/>
</dbReference>
<dbReference type="Proteomes" id="UP000279446">
    <property type="component" value="Unassembled WGS sequence"/>
</dbReference>
<sequence length="73" mass="8542">MAKPDDRSDNVQKLNESIQNTVSNFREGQKYLTEFSEELSSEQKHQIEKKNAKRLNAIDGFREEVKDEQADQQ</sequence>
<protein>
    <submittedName>
        <fullName evidence="2">Small acid-soluble spore protein Tlp</fullName>
    </submittedName>
</protein>
<dbReference type="HAMAP" id="MF_01506">
    <property type="entry name" value="Tlp"/>
    <property type="match status" value="1"/>
</dbReference>
<evidence type="ECO:0000256" key="1">
    <source>
        <dbReference type="SAM" id="MobiDB-lite"/>
    </source>
</evidence>
<dbReference type="AlphaFoldDB" id="A0A3S1K620"/>
<dbReference type="InterPro" id="IPR017524">
    <property type="entry name" value="SASP_thioredoxin-like"/>
</dbReference>
<dbReference type="OrthoDB" id="1799076at2"/>
<feature type="compositionally biased region" description="Basic and acidic residues" evidence="1">
    <location>
        <begin position="1"/>
        <end position="10"/>
    </location>
</feature>
<dbReference type="Pfam" id="PF19824">
    <property type="entry name" value="Tlp"/>
    <property type="match status" value="1"/>
</dbReference>
<proteinExistence type="inferred from homology"/>
<name>A0A3S1K620_9BACL</name>
<organism evidence="2 3">
    <name type="scientific">Paenibacillus anaericanus</name>
    <dbReference type="NCBI Taxonomy" id="170367"/>
    <lineage>
        <taxon>Bacteria</taxon>
        <taxon>Bacillati</taxon>
        <taxon>Bacillota</taxon>
        <taxon>Bacilli</taxon>
        <taxon>Bacillales</taxon>
        <taxon>Paenibacillaceae</taxon>
        <taxon>Paenibacillus</taxon>
    </lineage>
</organism>
<feature type="compositionally biased region" description="Basic and acidic residues" evidence="1">
    <location>
        <begin position="60"/>
        <end position="73"/>
    </location>
</feature>